<keyword evidence="2" id="KW-1185">Reference proteome</keyword>
<dbReference type="RefSeq" id="WP_218321840.1">
    <property type="nucleotide sequence ID" value="NZ_JAEEGC010000098.1"/>
</dbReference>
<accession>A0A949TZZ2</accession>
<gene>
    <name evidence="1" type="ORF">I6U48_17940</name>
</gene>
<name>A0A949TZZ2_9CLOT</name>
<sequence>MDINIFKIKIGKEEAIRTAKGMRSFFMGLSNKKISEVRIHYVEVKFVTCILTHKPNFLEKYLFRNNKIKKQKILMLVDGTTCETAIVDSKPEIASVKDVDQESIQISSYSDKRMIDSCKRVASRVVRRNLGNLAEIEFEKIENCYRPYWLILYGEMKEGKKVRCIPVSADGCGSYRNF</sequence>
<evidence type="ECO:0000313" key="2">
    <source>
        <dbReference type="Proteomes" id="UP000694308"/>
    </source>
</evidence>
<dbReference type="AlphaFoldDB" id="A0A949TZZ2"/>
<dbReference type="EMBL" id="JAEEGC010000098">
    <property type="protein sequence ID" value="MBV7274780.1"/>
    <property type="molecule type" value="Genomic_DNA"/>
</dbReference>
<organism evidence="1 2">
    <name type="scientific">Clostridium thailandense</name>
    <dbReference type="NCBI Taxonomy" id="2794346"/>
    <lineage>
        <taxon>Bacteria</taxon>
        <taxon>Bacillati</taxon>
        <taxon>Bacillota</taxon>
        <taxon>Clostridia</taxon>
        <taxon>Eubacteriales</taxon>
        <taxon>Clostridiaceae</taxon>
        <taxon>Clostridium</taxon>
    </lineage>
</organism>
<evidence type="ECO:0000313" key="1">
    <source>
        <dbReference type="EMBL" id="MBV7274780.1"/>
    </source>
</evidence>
<dbReference type="Proteomes" id="UP000694308">
    <property type="component" value="Unassembled WGS sequence"/>
</dbReference>
<comment type="caution">
    <text evidence="1">The sequence shown here is derived from an EMBL/GenBank/DDBJ whole genome shotgun (WGS) entry which is preliminary data.</text>
</comment>
<reference evidence="1" key="1">
    <citation type="submission" date="2020-12" db="EMBL/GenBank/DDBJ databases">
        <title>Clostridium thailandense sp. nov., a novel acetogenic bacterium isolated from peat land soil in Thailand.</title>
        <authorList>
            <person name="Chaikitkaew S."/>
            <person name="Birkeland N.K."/>
        </authorList>
    </citation>
    <scope>NUCLEOTIDE SEQUENCE</scope>
    <source>
        <strain evidence="1">PL3</strain>
    </source>
</reference>
<proteinExistence type="predicted"/>
<protein>
    <submittedName>
        <fullName evidence="1">Uncharacterized protein</fullName>
    </submittedName>
</protein>